<comment type="caution">
    <text evidence="2">The sequence shown here is derived from an EMBL/GenBank/DDBJ whole genome shotgun (WGS) entry which is preliminary data.</text>
</comment>
<protein>
    <submittedName>
        <fullName evidence="2">Uncharacterized protein</fullName>
    </submittedName>
</protein>
<feature type="region of interest" description="Disordered" evidence="1">
    <location>
        <begin position="1"/>
        <end position="68"/>
    </location>
</feature>
<name>A0ABQ3A572_9ACTN</name>
<keyword evidence="3" id="KW-1185">Reference proteome</keyword>
<reference evidence="3" key="1">
    <citation type="journal article" date="2019" name="Int. J. Syst. Evol. Microbiol.">
        <title>The Global Catalogue of Microorganisms (GCM) 10K type strain sequencing project: providing services to taxonomists for standard genome sequencing and annotation.</title>
        <authorList>
            <consortium name="The Broad Institute Genomics Platform"/>
            <consortium name="The Broad Institute Genome Sequencing Center for Infectious Disease"/>
            <person name="Wu L."/>
            <person name="Ma J."/>
        </authorList>
    </citation>
    <scope>NUCLEOTIDE SEQUENCE [LARGE SCALE GENOMIC DNA]</scope>
    <source>
        <strain evidence="3">JCM 4957</strain>
    </source>
</reference>
<proteinExistence type="predicted"/>
<dbReference type="Proteomes" id="UP000653308">
    <property type="component" value="Unassembled WGS sequence"/>
</dbReference>
<evidence type="ECO:0000256" key="1">
    <source>
        <dbReference type="SAM" id="MobiDB-lite"/>
    </source>
</evidence>
<gene>
    <name evidence="2" type="ORF">GCM10010384_49590</name>
</gene>
<evidence type="ECO:0000313" key="2">
    <source>
        <dbReference type="EMBL" id="GGY36467.1"/>
    </source>
</evidence>
<accession>A0ABQ3A572</accession>
<evidence type="ECO:0000313" key="3">
    <source>
        <dbReference type="Proteomes" id="UP000653308"/>
    </source>
</evidence>
<sequence>MTHRDTTGSRGTGPDRTGPDRTEQELREAPRAMAGGVGHRGPGRRRQVTPPASALIAAPTCREPALRA</sequence>
<dbReference type="EMBL" id="BMWE01000015">
    <property type="protein sequence ID" value="GGY36467.1"/>
    <property type="molecule type" value="Genomic_DNA"/>
</dbReference>
<organism evidence="2 3">
    <name type="scientific">Streptomyces djakartensis</name>
    <dbReference type="NCBI Taxonomy" id="68193"/>
    <lineage>
        <taxon>Bacteria</taxon>
        <taxon>Bacillati</taxon>
        <taxon>Actinomycetota</taxon>
        <taxon>Actinomycetes</taxon>
        <taxon>Kitasatosporales</taxon>
        <taxon>Streptomycetaceae</taxon>
        <taxon>Streptomyces</taxon>
    </lineage>
</organism>
<feature type="compositionally biased region" description="Basic and acidic residues" evidence="1">
    <location>
        <begin position="17"/>
        <end position="30"/>
    </location>
</feature>